<dbReference type="Pfam" id="PF00254">
    <property type="entry name" value="FKBP_C"/>
    <property type="match status" value="1"/>
</dbReference>
<name>A0A5B8I0Q2_9MICC</name>
<keyword evidence="4 5" id="KW-0413">Isomerase</keyword>
<dbReference type="SUPFAM" id="SSF54534">
    <property type="entry name" value="FKBP-like"/>
    <property type="match status" value="1"/>
</dbReference>
<dbReference type="Gene3D" id="3.10.50.40">
    <property type="match status" value="1"/>
</dbReference>
<keyword evidence="12" id="KW-1185">Reference proteome</keyword>
<evidence type="ECO:0000256" key="2">
    <source>
        <dbReference type="ARBA" id="ARBA00006577"/>
    </source>
</evidence>
<protein>
    <recommendedName>
        <fullName evidence="6">Peptidyl-prolyl cis-trans isomerase</fullName>
        <ecNumber evidence="6">5.2.1.8</ecNumber>
    </recommendedName>
</protein>
<feature type="compositionally biased region" description="Low complexity" evidence="7">
    <location>
        <begin position="20"/>
        <end position="31"/>
    </location>
</feature>
<comment type="catalytic activity">
    <reaction evidence="1 5 6">
        <text>[protein]-peptidylproline (omega=180) = [protein]-peptidylproline (omega=0)</text>
        <dbReference type="Rhea" id="RHEA:16237"/>
        <dbReference type="Rhea" id="RHEA-COMP:10747"/>
        <dbReference type="Rhea" id="RHEA-COMP:10748"/>
        <dbReference type="ChEBI" id="CHEBI:83833"/>
        <dbReference type="ChEBI" id="CHEBI:83834"/>
        <dbReference type="EC" id="5.2.1.8"/>
    </reaction>
</comment>
<dbReference type="InterPro" id="IPR001179">
    <property type="entry name" value="PPIase_FKBP_dom"/>
</dbReference>
<dbReference type="GO" id="GO:0003755">
    <property type="term" value="F:peptidyl-prolyl cis-trans isomerase activity"/>
    <property type="evidence" value="ECO:0007669"/>
    <property type="project" value="UniProtKB-UniRule"/>
</dbReference>
<feature type="region of interest" description="Disordered" evidence="7">
    <location>
        <begin position="20"/>
        <end position="46"/>
    </location>
</feature>
<dbReference type="PANTHER" id="PTHR43811">
    <property type="entry name" value="FKBP-TYPE PEPTIDYL-PROLYL CIS-TRANS ISOMERASE FKPA"/>
    <property type="match status" value="1"/>
</dbReference>
<feature type="signal peptide" evidence="8">
    <location>
        <begin position="1"/>
        <end position="17"/>
    </location>
</feature>
<reference evidence="10 12" key="1">
    <citation type="submission" date="2019-07" db="EMBL/GenBank/DDBJ databases">
        <title>Complete Genome Sequence of drought tolerant Plant Growth-Promoting Rhizobacterium Glutamicibacter halophytocola DR408.</title>
        <authorList>
            <person name="Nishu S.D."/>
            <person name="Lee T.K."/>
        </authorList>
    </citation>
    <scope>NUCLEOTIDE SEQUENCE [LARGE SCALE GENOMIC DNA]</scope>
    <source>
        <strain evidence="10 12">DR408</strain>
    </source>
</reference>
<accession>A0A5B8I0Q2</accession>
<sequence length="312" mass="32654">MRKVLALCATASVLALAACGSGSSSDLSSISVKPASDDKTAPEVSFDTPFVTDKDEAVTLEQGDGAEINPGDTISIKSGLYKAIDGLNAGENFTGQATSMTVDDSMKQQMPELYDRLVDSKVGDWIAYSSVEGTQQADGSIAEPEEGAKAERIIVLHVEDSTAASGTMSKDEVAKQKKEGKLPTVKVTDGKPTITIPKDTEAPKDLAVDVLEEGKGEAATATSKVKAKYSGVTWADGKEFDGNFDKDEATEFSLNQVIKGWTEGMTGLKAGSKVLLTIPADKAYGNSSQSGSPTGTLVFYVELESVTAGDSK</sequence>
<evidence type="ECO:0000313" key="12">
    <source>
        <dbReference type="Proteomes" id="UP000320717"/>
    </source>
</evidence>
<evidence type="ECO:0000313" key="13">
    <source>
        <dbReference type="Proteomes" id="UP001060018"/>
    </source>
</evidence>
<keyword evidence="3 5" id="KW-0697">Rotamase</keyword>
<dbReference type="Proteomes" id="UP001060018">
    <property type="component" value="Chromosome"/>
</dbReference>
<reference evidence="11" key="2">
    <citation type="journal article" date="2022" name="Pest Manag. Sci.">
        <title>Glutamicibacter halophytocola-mediated host fitness of potato tuber moth on Solanaceae crops.</title>
        <authorList>
            <person name="Wang W."/>
            <person name="Xiao G."/>
            <person name="Du G."/>
            <person name="Chang L."/>
            <person name="Yang Y."/>
            <person name="Ye J."/>
            <person name="Chen B."/>
        </authorList>
    </citation>
    <scope>NUCLEOTIDE SEQUENCE</scope>
    <source>
        <strain evidence="11">S2</strain>
    </source>
</reference>
<evidence type="ECO:0000256" key="3">
    <source>
        <dbReference type="ARBA" id="ARBA00023110"/>
    </source>
</evidence>
<dbReference type="Proteomes" id="UP000320717">
    <property type="component" value="Chromosome"/>
</dbReference>
<evidence type="ECO:0000256" key="1">
    <source>
        <dbReference type="ARBA" id="ARBA00000971"/>
    </source>
</evidence>
<evidence type="ECO:0000313" key="10">
    <source>
        <dbReference type="EMBL" id="QDY65256.1"/>
    </source>
</evidence>
<feature type="domain" description="PPIase FKBP-type" evidence="9">
    <location>
        <begin position="222"/>
        <end position="307"/>
    </location>
</feature>
<dbReference type="EMBL" id="CP102487">
    <property type="protein sequence ID" value="UUX60591.1"/>
    <property type="molecule type" value="Genomic_DNA"/>
</dbReference>
<organism evidence="11 13">
    <name type="scientific">Glutamicibacter halophytocola</name>
    <dbReference type="NCBI Taxonomy" id="1933880"/>
    <lineage>
        <taxon>Bacteria</taxon>
        <taxon>Bacillati</taxon>
        <taxon>Actinomycetota</taxon>
        <taxon>Actinomycetes</taxon>
        <taxon>Micrococcales</taxon>
        <taxon>Micrococcaceae</taxon>
        <taxon>Glutamicibacter</taxon>
    </lineage>
</organism>
<evidence type="ECO:0000256" key="6">
    <source>
        <dbReference type="RuleBase" id="RU003915"/>
    </source>
</evidence>
<evidence type="ECO:0000313" key="11">
    <source>
        <dbReference type="EMBL" id="UUX60591.1"/>
    </source>
</evidence>
<dbReference type="AlphaFoldDB" id="A0A5B8I0Q2"/>
<proteinExistence type="inferred from homology"/>
<dbReference type="EC" id="5.2.1.8" evidence="6"/>
<evidence type="ECO:0000259" key="9">
    <source>
        <dbReference type="PROSITE" id="PS50059"/>
    </source>
</evidence>
<dbReference type="PROSITE" id="PS50059">
    <property type="entry name" value="FKBP_PPIASE"/>
    <property type="match status" value="1"/>
</dbReference>
<evidence type="ECO:0000256" key="8">
    <source>
        <dbReference type="SAM" id="SignalP"/>
    </source>
</evidence>
<keyword evidence="8" id="KW-0732">Signal</keyword>
<dbReference type="PANTHER" id="PTHR43811:SF19">
    <property type="entry name" value="39 KDA FK506-BINDING NUCLEAR PROTEIN"/>
    <property type="match status" value="1"/>
</dbReference>
<evidence type="ECO:0000256" key="7">
    <source>
        <dbReference type="SAM" id="MobiDB-lite"/>
    </source>
</evidence>
<dbReference type="PROSITE" id="PS51257">
    <property type="entry name" value="PROKAR_LIPOPROTEIN"/>
    <property type="match status" value="1"/>
</dbReference>
<dbReference type="InterPro" id="IPR046357">
    <property type="entry name" value="PPIase_dom_sf"/>
</dbReference>
<evidence type="ECO:0000256" key="5">
    <source>
        <dbReference type="PROSITE-ProRule" id="PRU00277"/>
    </source>
</evidence>
<gene>
    <name evidence="10" type="ORF">FQA45_02475</name>
    <name evidence="11" type="ORF">NUH22_08315</name>
</gene>
<dbReference type="EMBL" id="CP042260">
    <property type="protein sequence ID" value="QDY65256.1"/>
    <property type="molecule type" value="Genomic_DNA"/>
</dbReference>
<feature type="chain" id="PRO_5043501304" description="Peptidyl-prolyl cis-trans isomerase" evidence="8">
    <location>
        <begin position="18"/>
        <end position="312"/>
    </location>
</feature>
<dbReference type="OrthoDB" id="25996at2"/>
<comment type="similarity">
    <text evidence="2 6">Belongs to the FKBP-type PPIase family.</text>
</comment>
<evidence type="ECO:0000256" key="4">
    <source>
        <dbReference type="ARBA" id="ARBA00023235"/>
    </source>
</evidence>
<dbReference type="RefSeq" id="WP_146275122.1">
    <property type="nucleotide sequence ID" value="NZ_CP012750.1"/>
</dbReference>